<dbReference type="OrthoDB" id="9780153at2"/>
<feature type="domain" description="HTH luxR-type" evidence="4">
    <location>
        <begin position="143"/>
        <end position="208"/>
    </location>
</feature>
<evidence type="ECO:0000313" key="7">
    <source>
        <dbReference type="Proteomes" id="UP000002508"/>
    </source>
</evidence>
<dbReference type="InterPro" id="IPR001789">
    <property type="entry name" value="Sig_transdc_resp-reg_receiver"/>
</dbReference>
<dbReference type="PRINTS" id="PR00038">
    <property type="entry name" value="HTHLUXR"/>
</dbReference>
<dbReference type="InterPro" id="IPR016032">
    <property type="entry name" value="Sig_transdc_resp-reg_C-effctor"/>
</dbReference>
<dbReference type="STRING" id="326427.Cagg_3668"/>
<dbReference type="SMART" id="SM00421">
    <property type="entry name" value="HTH_LUXR"/>
    <property type="match status" value="1"/>
</dbReference>
<dbReference type="PROSITE" id="PS50110">
    <property type="entry name" value="RESPONSE_REGULATORY"/>
    <property type="match status" value="1"/>
</dbReference>
<dbReference type="Pfam" id="PF00072">
    <property type="entry name" value="Response_reg"/>
    <property type="match status" value="1"/>
</dbReference>
<evidence type="ECO:0000259" key="4">
    <source>
        <dbReference type="PROSITE" id="PS50043"/>
    </source>
</evidence>
<keyword evidence="2" id="KW-0238">DNA-binding</keyword>
<evidence type="ECO:0000256" key="1">
    <source>
        <dbReference type="ARBA" id="ARBA00022553"/>
    </source>
</evidence>
<dbReference type="PANTHER" id="PTHR43214:SF43">
    <property type="entry name" value="TWO-COMPONENT RESPONSE REGULATOR"/>
    <property type="match status" value="1"/>
</dbReference>
<dbReference type="CDD" id="cd06170">
    <property type="entry name" value="LuxR_C_like"/>
    <property type="match status" value="1"/>
</dbReference>
<protein>
    <submittedName>
        <fullName evidence="6">Two component transcriptional regulator, LuxR family</fullName>
    </submittedName>
</protein>
<dbReference type="Proteomes" id="UP000002508">
    <property type="component" value="Chromosome"/>
</dbReference>
<reference evidence="6" key="1">
    <citation type="submission" date="2008-12" db="EMBL/GenBank/DDBJ databases">
        <title>Complete sequence of Chloroflexus aggregans DSM 9485.</title>
        <authorList>
            <consortium name="US DOE Joint Genome Institute"/>
            <person name="Lucas S."/>
            <person name="Copeland A."/>
            <person name="Lapidus A."/>
            <person name="Glavina del Rio T."/>
            <person name="Dalin E."/>
            <person name="Tice H."/>
            <person name="Pitluck S."/>
            <person name="Foster B."/>
            <person name="Larimer F."/>
            <person name="Land M."/>
            <person name="Hauser L."/>
            <person name="Kyrpides N."/>
            <person name="Mikhailova N."/>
            <person name="Bryant D."/>
            <person name="Richardson P."/>
        </authorList>
    </citation>
    <scope>NUCLEOTIDE SEQUENCE</scope>
    <source>
        <strain evidence="6">DSM 9485</strain>
    </source>
</reference>
<dbReference type="EMBL" id="CP001337">
    <property type="protein sequence ID" value="ACL26504.1"/>
    <property type="molecule type" value="Genomic_DNA"/>
</dbReference>
<evidence type="ECO:0000256" key="3">
    <source>
        <dbReference type="PROSITE-ProRule" id="PRU00169"/>
    </source>
</evidence>
<dbReference type="GO" id="GO:0006355">
    <property type="term" value="P:regulation of DNA-templated transcription"/>
    <property type="evidence" value="ECO:0007669"/>
    <property type="project" value="InterPro"/>
</dbReference>
<dbReference type="InterPro" id="IPR039420">
    <property type="entry name" value="WalR-like"/>
</dbReference>
<keyword evidence="7" id="KW-1185">Reference proteome</keyword>
<feature type="modified residue" description="4-aspartylphosphate" evidence="3">
    <location>
        <position position="54"/>
    </location>
</feature>
<dbReference type="PANTHER" id="PTHR43214">
    <property type="entry name" value="TWO-COMPONENT RESPONSE REGULATOR"/>
    <property type="match status" value="1"/>
</dbReference>
<dbReference type="CDD" id="cd17535">
    <property type="entry name" value="REC_NarL-like"/>
    <property type="match status" value="1"/>
</dbReference>
<dbReference type="GO" id="GO:0003677">
    <property type="term" value="F:DNA binding"/>
    <property type="evidence" value="ECO:0007669"/>
    <property type="project" value="UniProtKB-KW"/>
</dbReference>
<dbReference type="SMART" id="SM00448">
    <property type="entry name" value="REC"/>
    <property type="match status" value="1"/>
</dbReference>
<evidence type="ECO:0000313" key="6">
    <source>
        <dbReference type="EMBL" id="ACL26504.1"/>
    </source>
</evidence>
<dbReference type="RefSeq" id="WP_015942349.1">
    <property type="nucleotide sequence ID" value="NC_011831.1"/>
</dbReference>
<sequence length="213" mass="23176">MSGILLVDDHAVLRAGLRLLLESQPDMVVVGEAEDSRTAITQATTLQPDLILLDLSLTNSSGLAAIQSLRAAAPQARILVLTMHDDEGYVRQALAAGAHGYVLKRAADAELIAAIRAVLRGELYIHPALTRRLLEDILPQPQPTNPWESLSEREREVLVLVARGYTAAEIAGQLNLSPKTVETYRTRGMEKLGLRSRAALVQFALDHNLLVPP</sequence>
<dbReference type="GO" id="GO:0000160">
    <property type="term" value="P:phosphorelay signal transduction system"/>
    <property type="evidence" value="ECO:0007669"/>
    <property type="project" value="InterPro"/>
</dbReference>
<gene>
    <name evidence="6" type="ordered locus">Cagg_3668</name>
</gene>
<name>B8GAC9_CHLAD</name>
<organism evidence="6 7">
    <name type="scientific">Chloroflexus aggregans (strain MD-66 / DSM 9485)</name>
    <dbReference type="NCBI Taxonomy" id="326427"/>
    <lineage>
        <taxon>Bacteria</taxon>
        <taxon>Bacillati</taxon>
        <taxon>Chloroflexota</taxon>
        <taxon>Chloroflexia</taxon>
        <taxon>Chloroflexales</taxon>
        <taxon>Chloroflexineae</taxon>
        <taxon>Chloroflexaceae</taxon>
        <taxon>Chloroflexus</taxon>
    </lineage>
</organism>
<dbReference type="Gene3D" id="3.40.50.2300">
    <property type="match status" value="1"/>
</dbReference>
<dbReference type="InterPro" id="IPR000792">
    <property type="entry name" value="Tscrpt_reg_LuxR_C"/>
</dbReference>
<proteinExistence type="predicted"/>
<keyword evidence="1 3" id="KW-0597">Phosphoprotein</keyword>
<dbReference type="HOGENOM" id="CLU_000445_90_1_0"/>
<accession>B8GAC9</accession>
<feature type="domain" description="Response regulatory" evidence="5">
    <location>
        <begin position="3"/>
        <end position="119"/>
    </location>
</feature>
<dbReference type="eggNOG" id="COG2197">
    <property type="taxonomic scope" value="Bacteria"/>
</dbReference>
<dbReference type="InterPro" id="IPR058245">
    <property type="entry name" value="NreC/VraR/RcsB-like_REC"/>
</dbReference>
<evidence type="ECO:0000256" key="2">
    <source>
        <dbReference type="ARBA" id="ARBA00023125"/>
    </source>
</evidence>
<dbReference type="AlphaFoldDB" id="B8GAC9"/>
<dbReference type="InterPro" id="IPR011006">
    <property type="entry name" value="CheY-like_superfamily"/>
</dbReference>
<evidence type="ECO:0000259" key="5">
    <source>
        <dbReference type="PROSITE" id="PS50110"/>
    </source>
</evidence>
<dbReference type="PROSITE" id="PS50043">
    <property type="entry name" value="HTH_LUXR_2"/>
    <property type="match status" value="1"/>
</dbReference>
<dbReference type="SUPFAM" id="SSF52172">
    <property type="entry name" value="CheY-like"/>
    <property type="match status" value="1"/>
</dbReference>
<dbReference type="SUPFAM" id="SSF46894">
    <property type="entry name" value="C-terminal effector domain of the bipartite response regulators"/>
    <property type="match status" value="1"/>
</dbReference>
<dbReference type="KEGG" id="cag:Cagg_3668"/>
<dbReference type="Pfam" id="PF00196">
    <property type="entry name" value="GerE"/>
    <property type="match status" value="1"/>
</dbReference>